<feature type="binding site" evidence="10">
    <location>
        <position position="74"/>
    </location>
    <ligand>
        <name>Na(+)</name>
        <dbReference type="ChEBI" id="CHEBI:29101"/>
        <note>structural</note>
    </ligand>
</feature>
<dbReference type="HAMAP" id="MF_00454">
    <property type="entry name" value="FluC"/>
    <property type="match status" value="1"/>
</dbReference>
<keyword evidence="4 10" id="KW-1133">Transmembrane helix</keyword>
<evidence type="ECO:0000256" key="4">
    <source>
        <dbReference type="ARBA" id="ARBA00022989"/>
    </source>
</evidence>
<feature type="transmembrane region" description="Helical" evidence="10">
    <location>
        <begin position="31"/>
        <end position="52"/>
    </location>
</feature>
<dbReference type="PANTHER" id="PTHR28259">
    <property type="entry name" value="FLUORIDE EXPORT PROTEIN 1-RELATED"/>
    <property type="match status" value="1"/>
</dbReference>
<dbReference type="EMBL" id="BDEC01000067">
    <property type="protein sequence ID" value="GBD68781.1"/>
    <property type="molecule type" value="Genomic_DNA"/>
</dbReference>
<keyword evidence="10" id="KW-0915">Sodium</keyword>
<keyword evidence="10" id="KW-0479">Metal-binding</keyword>
<comment type="catalytic activity">
    <reaction evidence="8">
        <text>fluoride(in) = fluoride(out)</text>
        <dbReference type="Rhea" id="RHEA:76159"/>
        <dbReference type="ChEBI" id="CHEBI:17051"/>
    </reaction>
    <physiologicalReaction direction="left-to-right" evidence="8">
        <dbReference type="Rhea" id="RHEA:76160"/>
    </physiologicalReaction>
</comment>
<comment type="similarity">
    <text evidence="7 10">Belongs to the fluoride channel Fluc/FEX (TC 1.A.43) family.</text>
</comment>
<keyword evidence="10" id="KW-0813">Transport</keyword>
<evidence type="ECO:0000313" key="11">
    <source>
        <dbReference type="EMBL" id="GBD68781.1"/>
    </source>
</evidence>
<feature type="transmembrane region" description="Helical" evidence="10">
    <location>
        <begin position="99"/>
        <end position="122"/>
    </location>
</feature>
<keyword evidence="10" id="KW-0406">Ion transport</keyword>
<evidence type="ECO:0000256" key="2">
    <source>
        <dbReference type="ARBA" id="ARBA00022475"/>
    </source>
</evidence>
<evidence type="ECO:0000256" key="5">
    <source>
        <dbReference type="ARBA" id="ARBA00023136"/>
    </source>
</evidence>
<evidence type="ECO:0000256" key="10">
    <source>
        <dbReference type="HAMAP-Rule" id="MF_00454"/>
    </source>
</evidence>
<evidence type="ECO:0000256" key="8">
    <source>
        <dbReference type="ARBA" id="ARBA00035585"/>
    </source>
</evidence>
<dbReference type="GeneID" id="64054720"/>
<gene>
    <name evidence="10" type="primary">fluC</name>
    <name evidence="10" type="synonym">crcB</name>
    <name evidence="11" type="ORF">TEHN7118_1587</name>
</gene>
<accession>A0A2H6CUW0</accession>
<keyword evidence="5 10" id="KW-0472">Membrane</keyword>
<comment type="subcellular location">
    <subcellularLocation>
        <location evidence="1 10">Cell membrane</location>
        <topology evidence="1 10">Multi-pass membrane protein</topology>
    </subcellularLocation>
</comment>
<dbReference type="AlphaFoldDB" id="A0A2H6CUW0"/>
<reference evidence="11 12" key="1">
    <citation type="submission" date="2016-05" db="EMBL/GenBank/DDBJ databases">
        <title>Whole genome sequencing of Tetragenococcus halophilus subsp. halophilus NISL 7118.</title>
        <authorList>
            <person name="Shiwa Y."/>
            <person name="Nishimura I."/>
            <person name="Yoshikawa H."/>
            <person name="Koyama Y."/>
            <person name="Oguma T."/>
        </authorList>
    </citation>
    <scope>NUCLEOTIDE SEQUENCE [LARGE SCALE GENOMIC DNA]</scope>
    <source>
        <strain evidence="11 12">NISL 7118</strain>
    </source>
</reference>
<name>A0A2H6CUW0_TETHA</name>
<comment type="function">
    <text evidence="9 10">Fluoride-specific ion channel. Important for reducing fluoride concentration in the cell, thus reducing its toxicity.</text>
</comment>
<proteinExistence type="inferred from homology"/>
<keyword evidence="6 10" id="KW-0407">Ion channel</keyword>
<evidence type="ECO:0000313" key="12">
    <source>
        <dbReference type="Proteomes" id="UP000236214"/>
    </source>
</evidence>
<comment type="caution">
    <text evidence="11">The sequence shown here is derived from an EMBL/GenBank/DDBJ whole genome shotgun (WGS) entry which is preliminary data.</text>
</comment>
<evidence type="ECO:0000256" key="9">
    <source>
        <dbReference type="ARBA" id="ARBA00049940"/>
    </source>
</evidence>
<feature type="transmembrane region" description="Helical" evidence="10">
    <location>
        <begin position="59"/>
        <end position="79"/>
    </location>
</feature>
<evidence type="ECO:0000256" key="1">
    <source>
        <dbReference type="ARBA" id="ARBA00004651"/>
    </source>
</evidence>
<feature type="binding site" evidence="10">
    <location>
        <position position="71"/>
    </location>
    <ligand>
        <name>Na(+)</name>
        <dbReference type="ChEBI" id="CHEBI:29101"/>
        <note>structural</note>
    </ligand>
</feature>
<dbReference type="GO" id="GO:0140114">
    <property type="term" value="P:cellular detoxification of fluoride"/>
    <property type="evidence" value="ECO:0007669"/>
    <property type="project" value="UniProtKB-UniRule"/>
</dbReference>
<dbReference type="GO" id="GO:0062054">
    <property type="term" value="F:fluoride channel activity"/>
    <property type="evidence" value="ECO:0007669"/>
    <property type="project" value="UniProtKB-UniRule"/>
</dbReference>
<evidence type="ECO:0000256" key="7">
    <source>
        <dbReference type="ARBA" id="ARBA00035120"/>
    </source>
</evidence>
<evidence type="ECO:0000256" key="6">
    <source>
        <dbReference type="ARBA" id="ARBA00023303"/>
    </source>
</evidence>
<dbReference type="PANTHER" id="PTHR28259:SF1">
    <property type="entry name" value="FLUORIDE EXPORT PROTEIN 1-RELATED"/>
    <property type="match status" value="1"/>
</dbReference>
<sequence length="132" mass="14332">MYYVLLVIFGALGATSRYILSFIIDAGQFPGATLIINLLGCFLLAFVTRFLSQLPYLSAKLVSAIGTGFVGSFTTFSTFSLESAELFQNGEYGYAGGYILASLFGGLLACIIGYQVSNWLIIRRKGRGKIVR</sequence>
<dbReference type="Pfam" id="PF02537">
    <property type="entry name" value="CRCB"/>
    <property type="match status" value="1"/>
</dbReference>
<dbReference type="GO" id="GO:0005886">
    <property type="term" value="C:plasma membrane"/>
    <property type="evidence" value="ECO:0007669"/>
    <property type="project" value="UniProtKB-SubCell"/>
</dbReference>
<evidence type="ECO:0000256" key="3">
    <source>
        <dbReference type="ARBA" id="ARBA00022692"/>
    </source>
</evidence>
<keyword evidence="2 10" id="KW-1003">Cell membrane</keyword>
<dbReference type="Proteomes" id="UP000236214">
    <property type="component" value="Unassembled WGS sequence"/>
</dbReference>
<dbReference type="RefSeq" id="WP_061840307.1">
    <property type="nucleotide sequence ID" value="NZ_BDDZ01000032.1"/>
</dbReference>
<organism evidence="11 12">
    <name type="scientific">Tetragenococcus halophilus subsp. halophilus</name>
    <dbReference type="NCBI Taxonomy" id="1513897"/>
    <lineage>
        <taxon>Bacteria</taxon>
        <taxon>Bacillati</taxon>
        <taxon>Bacillota</taxon>
        <taxon>Bacilli</taxon>
        <taxon>Lactobacillales</taxon>
        <taxon>Enterococcaceae</taxon>
        <taxon>Tetragenococcus</taxon>
    </lineage>
</organism>
<comment type="activity regulation">
    <text evidence="10">Na(+) is not transported, but it plays an essential structural role and its presence is essential for fluoride channel function.</text>
</comment>
<dbReference type="GO" id="GO:0046872">
    <property type="term" value="F:metal ion binding"/>
    <property type="evidence" value="ECO:0007669"/>
    <property type="project" value="UniProtKB-KW"/>
</dbReference>
<keyword evidence="3 10" id="KW-0812">Transmembrane</keyword>
<keyword evidence="12" id="KW-1185">Reference proteome</keyword>
<protein>
    <recommendedName>
        <fullName evidence="10">Fluoride-specific ion channel FluC</fullName>
    </recommendedName>
</protein>
<dbReference type="InterPro" id="IPR003691">
    <property type="entry name" value="FluC"/>
</dbReference>